<comment type="similarity">
    <text evidence="11">Belongs to the cytochrome b561 family.</text>
</comment>
<evidence type="ECO:0000256" key="5">
    <source>
        <dbReference type="ARBA" id="ARBA00022692"/>
    </source>
</evidence>
<evidence type="ECO:0000256" key="2">
    <source>
        <dbReference type="ARBA" id="ARBA00022448"/>
    </source>
</evidence>
<evidence type="ECO:0000256" key="1">
    <source>
        <dbReference type="ARBA" id="ARBA00004651"/>
    </source>
</evidence>
<accession>A0A3B0W3D2</accession>
<dbReference type="GO" id="GO:0046872">
    <property type="term" value="F:metal ion binding"/>
    <property type="evidence" value="ECO:0007669"/>
    <property type="project" value="UniProtKB-KW"/>
</dbReference>
<evidence type="ECO:0000256" key="12">
    <source>
        <dbReference type="SAM" id="Phobius"/>
    </source>
</evidence>
<dbReference type="InterPro" id="IPR011577">
    <property type="entry name" value="Cyt_b561_bac/Ni-Hgenase"/>
</dbReference>
<dbReference type="SUPFAM" id="SSF81342">
    <property type="entry name" value="Transmembrane di-heme cytochromes"/>
    <property type="match status" value="1"/>
</dbReference>
<dbReference type="EMBL" id="UOEZ01000065">
    <property type="protein sequence ID" value="VAW38104.1"/>
    <property type="molecule type" value="Genomic_DNA"/>
</dbReference>
<evidence type="ECO:0000256" key="7">
    <source>
        <dbReference type="ARBA" id="ARBA00022982"/>
    </source>
</evidence>
<evidence type="ECO:0000256" key="8">
    <source>
        <dbReference type="ARBA" id="ARBA00022989"/>
    </source>
</evidence>
<evidence type="ECO:0000256" key="3">
    <source>
        <dbReference type="ARBA" id="ARBA00022475"/>
    </source>
</evidence>
<feature type="transmembrane region" description="Helical" evidence="12">
    <location>
        <begin position="144"/>
        <end position="164"/>
    </location>
</feature>
<sequence>MTLRLRNTNKRYGAVSIWLHWSMAALIFALFPVGIYMTGLPYVNPWYTTAPHLHKSFGIILLFLLILRTIWRRVNPKPEVEGPLWERISARIVHASFYILLFIITLNGYLIPTANGSPVELFNWLKLPAIISGIKGQGDVAGLIHYRAAVVLMALTALHILAALKHHFIDKDHTLKNMLGIKK</sequence>
<keyword evidence="6" id="KW-0479">Metal-binding</keyword>
<protein>
    <submittedName>
        <fullName evidence="14">Cytochrome B561</fullName>
    </submittedName>
</protein>
<keyword evidence="3" id="KW-1003">Cell membrane</keyword>
<evidence type="ECO:0000256" key="9">
    <source>
        <dbReference type="ARBA" id="ARBA00023004"/>
    </source>
</evidence>
<feature type="transmembrane region" description="Helical" evidence="12">
    <location>
        <begin position="12"/>
        <end position="33"/>
    </location>
</feature>
<keyword evidence="2" id="KW-0813">Transport</keyword>
<dbReference type="PANTHER" id="PTHR30529:SF1">
    <property type="entry name" value="CYTOCHROME B561 HOMOLOG 2"/>
    <property type="match status" value="1"/>
</dbReference>
<dbReference type="GO" id="GO:0020037">
    <property type="term" value="F:heme binding"/>
    <property type="evidence" value="ECO:0007669"/>
    <property type="project" value="TreeGrafter"/>
</dbReference>
<proteinExistence type="inferred from homology"/>
<reference evidence="14" key="1">
    <citation type="submission" date="2018-06" db="EMBL/GenBank/DDBJ databases">
        <authorList>
            <person name="Zhirakovskaya E."/>
        </authorList>
    </citation>
    <scope>NUCLEOTIDE SEQUENCE</scope>
</reference>
<keyword evidence="8 12" id="KW-1133">Transmembrane helix</keyword>
<evidence type="ECO:0000256" key="6">
    <source>
        <dbReference type="ARBA" id="ARBA00022723"/>
    </source>
</evidence>
<dbReference type="PANTHER" id="PTHR30529">
    <property type="entry name" value="CYTOCHROME B561"/>
    <property type="match status" value="1"/>
</dbReference>
<evidence type="ECO:0000256" key="10">
    <source>
        <dbReference type="ARBA" id="ARBA00023136"/>
    </source>
</evidence>
<keyword evidence="10 12" id="KW-0472">Membrane</keyword>
<evidence type="ECO:0000259" key="13">
    <source>
        <dbReference type="Pfam" id="PF01292"/>
    </source>
</evidence>
<dbReference type="Gene3D" id="1.20.950.20">
    <property type="entry name" value="Transmembrane di-heme cytochromes, Chain C"/>
    <property type="match status" value="1"/>
</dbReference>
<keyword evidence="9" id="KW-0408">Iron</keyword>
<comment type="subcellular location">
    <subcellularLocation>
        <location evidence="1">Cell membrane</location>
        <topology evidence="1">Multi-pass membrane protein</topology>
    </subcellularLocation>
</comment>
<dbReference type="AlphaFoldDB" id="A0A3B0W3D2"/>
<evidence type="ECO:0000256" key="4">
    <source>
        <dbReference type="ARBA" id="ARBA00022617"/>
    </source>
</evidence>
<dbReference type="GO" id="GO:0009055">
    <property type="term" value="F:electron transfer activity"/>
    <property type="evidence" value="ECO:0007669"/>
    <property type="project" value="InterPro"/>
</dbReference>
<evidence type="ECO:0000313" key="14">
    <source>
        <dbReference type="EMBL" id="VAW38104.1"/>
    </source>
</evidence>
<feature type="transmembrane region" description="Helical" evidence="12">
    <location>
        <begin position="92"/>
        <end position="111"/>
    </location>
</feature>
<feature type="domain" description="Cytochrome b561 bacterial/Ni-hydrogenase" evidence="13">
    <location>
        <begin position="11"/>
        <end position="180"/>
    </location>
</feature>
<dbReference type="GO" id="GO:0022904">
    <property type="term" value="P:respiratory electron transport chain"/>
    <property type="evidence" value="ECO:0007669"/>
    <property type="project" value="InterPro"/>
</dbReference>
<dbReference type="InterPro" id="IPR052168">
    <property type="entry name" value="Cytochrome_b561_oxidase"/>
</dbReference>
<evidence type="ECO:0000256" key="11">
    <source>
        <dbReference type="ARBA" id="ARBA00037975"/>
    </source>
</evidence>
<feature type="transmembrane region" description="Helical" evidence="12">
    <location>
        <begin position="53"/>
        <end position="71"/>
    </location>
</feature>
<name>A0A3B0W3D2_9ZZZZ</name>
<organism evidence="14">
    <name type="scientific">hydrothermal vent metagenome</name>
    <dbReference type="NCBI Taxonomy" id="652676"/>
    <lineage>
        <taxon>unclassified sequences</taxon>
        <taxon>metagenomes</taxon>
        <taxon>ecological metagenomes</taxon>
    </lineage>
</organism>
<keyword evidence="4" id="KW-0349">Heme</keyword>
<dbReference type="Pfam" id="PF01292">
    <property type="entry name" value="Ni_hydr_CYTB"/>
    <property type="match status" value="1"/>
</dbReference>
<gene>
    <name evidence="14" type="ORF">MNBD_DELTA02-1216</name>
</gene>
<keyword evidence="5 12" id="KW-0812">Transmembrane</keyword>
<dbReference type="InterPro" id="IPR016174">
    <property type="entry name" value="Di-haem_cyt_TM"/>
</dbReference>
<dbReference type="GO" id="GO:0005886">
    <property type="term" value="C:plasma membrane"/>
    <property type="evidence" value="ECO:0007669"/>
    <property type="project" value="UniProtKB-SubCell"/>
</dbReference>
<keyword evidence="7" id="KW-0249">Electron transport</keyword>